<feature type="compositionally biased region" description="Low complexity" evidence="1">
    <location>
        <begin position="11"/>
        <end position="28"/>
    </location>
</feature>
<reference evidence="2" key="1">
    <citation type="submission" date="2014-11" db="EMBL/GenBank/DDBJ databases">
        <authorList>
            <person name="Amaro Gonzalez C."/>
        </authorList>
    </citation>
    <scope>NUCLEOTIDE SEQUENCE</scope>
</reference>
<dbReference type="EMBL" id="GBXM01068365">
    <property type="protein sequence ID" value="JAH40212.1"/>
    <property type="molecule type" value="Transcribed_RNA"/>
</dbReference>
<sequence>MWSTSTRCGMRSASPASPARSPSAPRAS</sequence>
<accession>A0A0E9SG20</accession>
<proteinExistence type="predicted"/>
<evidence type="ECO:0000313" key="2">
    <source>
        <dbReference type="EMBL" id="JAH40212.1"/>
    </source>
</evidence>
<feature type="region of interest" description="Disordered" evidence="1">
    <location>
        <begin position="1"/>
        <end position="28"/>
    </location>
</feature>
<reference evidence="2" key="2">
    <citation type="journal article" date="2015" name="Fish Shellfish Immunol.">
        <title>Early steps in the European eel (Anguilla anguilla)-Vibrio vulnificus interaction in the gills: Role of the RtxA13 toxin.</title>
        <authorList>
            <person name="Callol A."/>
            <person name="Pajuelo D."/>
            <person name="Ebbesson L."/>
            <person name="Teles M."/>
            <person name="MacKenzie S."/>
            <person name="Amaro C."/>
        </authorList>
    </citation>
    <scope>NUCLEOTIDE SEQUENCE</scope>
</reference>
<evidence type="ECO:0000256" key="1">
    <source>
        <dbReference type="SAM" id="MobiDB-lite"/>
    </source>
</evidence>
<protein>
    <submittedName>
        <fullName evidence="2">Uncharacterized protein</fullName>
    </submittedName>
</protein>
<organism evidence="2">
    <name type="scientific">Anguilla anguilla</name>
    <name type="common">European freshwater eel</name>
    <name type="synonym">Muraena anguilla</name>
    <dbReference type="NCBI Taxonomy" id="7936"/>
    <lineage>
        <taxon>Eukaryota</taxon>
        <taxon>Metazoa</taxon>
        <taxon>Chordata</taxon>
        <taxon>Craniata</taxon>
        <taxon>Vertebrata</taxon>
        <taxon>Euteleostomi</taxon>
        <taxon>Actinopterygii</taxon>
        <taxon>Neopterygii</taxon>
        <taxon>Teleostei</taxon>
        <taxon>Anguilliformes</taxon>
        <taxon>Anguillidae</taxon>
        <taxon>Anguilla</taxon>
    </lineage>
</organism>
<name>A0A0E9SG20_ANGAN</name>
<dbReference type="AlphaFoldDB" id="A0A0E9SG20"/>